<keyword evidence="2" id="KW-0560">Oxidoreductase</keyword>
<protein>
    <submittedName>
        <fullName evidence="3">SDR family NAD(P)-dependent oxidoreductase</fullName>
    </submittedName>
</protein>
<evidence type="ECO:0000313" key="4">
    <source>
        <dbReference type="Proteomes" id="UP000620075"/>
    </source>
</evidence>
<dbReference type="Pfam" id="PF00106">
    <property type="entry name" value="adh_short"/>
    <property type="match status" value="1"/>
</dbReference>
<dbReference type="SUPFAM" id="SSF51735">
    <property type="entry name" value="NAD(P)-binding Rossmann-fold domains"/>
    <property type="match status" value="1"/>
</dbReference>
<comment type="caution">
    <text evidence="3">The sequence shown here is derived from an EMBL/GenBank/DDBJ whole genome shotgun (WGS) entry which is preliminary data.</text>
</comment>
<evidence type="ECO:0000256" key="1">
    <source>
        <dbReference type="ARBA" id="ARBA00006484"/>
    </source>
</evidence>
<reference evidence="3 4" key="1">
    <citation type="submission" date="2020-10" db="EMBL/GenBank/DDBJ databases">
        <title>Ca. Dormibacterota MAGs.</title>
        <authorList>
            <person name="Montgomery K."/>
        </authorList>
    </citation>
    <scope>NUCLEOTIDE SEQUENCE [LARGE SCALE GENOMIC DNA]</scope>
    <source>
        <strain evidence="3">SC8811_S16_3</strain>
    </source>
</reference>
<dbReference type="RefSeq" id="WP_338181813.1">
    <property type="nucleotide sequence ID" value="NZ_JAEKNQ010000057.1"/>
</dbReference>
<dbReference type="PANTHER" id="PTHR44196:SF1">
    <property type="entry name" value="DEHYDROGENASE_REDUCTASE SDR FAMILY MEMBER 7B"/>
    <property type="match status" value="1"/>
</dbReference>
<comment type="similarity">
    <text evidence="1">Belongs to the short-chain dehydrogenases/reductases (SDR) family.</text>
</comment>
<sequence length="74" mass="8237">MVGAVAGERVVLVPGTLSDRGTWLKLLGALTPRFRFHDFERTMQLNYFGAVKLVLAFLPGMRQRGSGHIINVPR</sequence>
<dbReference type="Gene3D" id="3.40.50.720">
    <property type="entry name" value="NAD(P)-binding Rossmann-like Domain"/>
    <property type="match status" value="1"/>
</dbReference>
<evidence type="ECO:0000313" key="3">
    <source>
        <dbReference type="EMBL" id="MBJ7604341.1"/>
    </source>
</evidence>
<dbReference type="AlphaFoldDB" id="A0A934ND99"/>
<dbReference type="GO" id="GO:0016491">
    <property type="term" value="F:oxidoreductase activity"/>
    <property type="evidence" value="ECO:0007669"/>
    <property type="project" value="UniProtKB-KW"/>
</dbReference>
<dbReference type="InterPro" id="IPR036291">
    <property type="entry name" value="NAD(P)-bd_dom_sf"/>
</dbReference>
<proteinExistence type="inferred from homology"/>
<dbReference type="GO" id="GO:0016020">
    <property type="term" value="C:membrane"/>
    <property type="evidence" value="ECO:0007669"/>
    <property type="project" value="TreeGrafter"/>
</dbReference>
<dbReference type="InterPro" id="IPR002347">
    <property type="entry name" value="SDR_fam"/>
</dbReference>
<dbReference type="Proteomes" id="UP000620075">
    <property type="component" value="Unassembled WGS sequence"/>
</dbReference>
<organism evidence="3 4">
    <name type="scientific">Candidatus Dormiibacter inghamiae</name>
    <dbReference type="NCBI Taxonomy" id="3127013"/>
    <lineage>
        <taxon>Bacteria</taxon>
        <taxon>Bacillati</taxon>
        <taxon>Candidatus Dormiibacterota</taxon>
        <taxon>Candidatus Dormibacteria</taxon>
        <taxon>Candidatus Dormibacterales</taxon>
        <taxon>Candidatus Dormibacteraceae</taxon>
        <taxon>Candidatus Dormiibacter</taxon>
    </lineage>
</organism>
<name>A0A934ND99_9BACT</name>
<accession>A0A934ND99</accession>
<evidence type="ECO:0000256" key="2">
    <source>
        <dbReference type="ARBA" id="ARBA00023002"/>
    </source>
</evidence>
<dbReference type="PANTHER" id="PTHR44196">
    <property type="entry name" value="DEHYDROGENASE/REDUCTASE SDR FAMILY MEMBER 7B"/>
    <property type="match status" value="1"/>
</dbReference>
<gene>
    <name evidence="3" type="ORF">JF888_14330</name>
</gene>
<dbReference type="EMBL" id="JAEKNQ010000057">
    <property type="protein sequence ID" value="MBJ7604341.1"/>
    <property type="molecule type" value="Genomic_DNA"/>
</dbReference>